<proteinExistence type="inferred from homology"/>
<dbReference type="Proteomes" id="UP000310189">
    <property type="component" value="Unassembled WGS sequence"/>
</dbReference>
<reference evidence="7 8" key="1">
    <citation type="submission" date="2019-03" db="EMBL/GenBank/DDBJ databases">
        <title>Sequencing 23 genomes of Wallemia ichthyophaga.</title>
        <authorList>
            <person name="Gostincar C."/>
        </authorList>
    </citation>
    <scope>NUCLEOTIDE SEQUENCE [LARGE SCALE GENOMIC DNA]</scope>
    <source>
        <strain evidence="7 8">EXF-5753</strain>
    </source>
</reference>
<dbReference type="InterPro" id="IPR013992">
    <property type="entry name" value="Adenylate_cyclase-assoc_CAP_N"/>
</dbReference>
<comment type="similarity">
    <text evidence="1 4">Belongs to the CAP family.</text>
</comment>
<organism evidence="7 8">
    <name type="scientific">Wallemia hederae</name>
    <dbReference type="NCBI Taxonomy" id="1540922"/>
    <lineage>
        <taxon>Eukaryota</taxon>
        <taxon>Fungi</taxon>
        <taxon>Dikarya</taxon>
        <taxon>Basidiomycota</taxon>
        <taxon>Wallemiomycotina</taxon>
        <taxon>Wallemiomycetes</taxon>
        <taxon>Wallemiales</taxon>
        <taxon>Wallemiaceae</taxon>
        <taxon>Wallemia</taxon>
    </lineage>
</organism>
<dbReference type="Gene3D" id="2.160.20.70">
    <property type="match status" value="1"/>
</dbReference>
<dbReference type="SUPFAM" id="SSF69340">
    <property type="entry name" value="C-terminal domain of adenylylcyclase associated protein"/>
    <property type="match status" value="1"/>
</dbReference>
<dbReference type="InterPro" id="IPR017901">
    <property type="entry name" value="C-CAP_CF_C-like"/>
</dbReference>
<dbReference type="Pfam" id="PF08603">
    <property type="entry name" value="CAP_C"/>
    <property type="match status" value="1"/>
</dbReference>
<dbReference type="PROSITE" id="PS01089">
    <property type="entry name" value="CAP_2"/>
    <property type="match status" value="1"/>
</dbReference>
<evidence type="ECO:0000256" key="1">
    <source>
        <dbReference type="ARBA" id="ARBA00007659"/>
    </source>
</evidence>
<dbReference type="PROSITE" id="PS01088">
    <property type="entry name" value="CAP_1"/>
    <property type="match status" value="1"/>
</dbReference>
<evidence type="ECO:0000256" key="3">
    <source>
        <dbReference type="ARBA" id="ARBA00072052"/>
    </source>
</evidence>
<sequence>MYANRKQIPATTLQSALYEFLAPKPPTATSLMTNQIPNSGIISLNSVLKRLESTTSRLEDILLESTVLKSGNGGNSGNGTHTPAEPVAEEKEAASAETMTPFIQDYNDLLNNAMSSYTSLSAKIGGLVHTQSQHLEALLRQTLNIILIPASVSKQPKNLSTFQNSLSPLIELVNKVIQVSDSNEARKSQHSQQLKTVAEGVPAFGWFTITPKPAPYVQDLKDAAQFYANRVIKDHKDKDEDMVQWSKSYISLIDQLRAYVLKHHANGLAWNEQGGVAYEDYVERKNSDAGSASATTPTQQTPPTAPPAPPAPAAPAPPAAPAAPPAPAPSSSTPAQAGPEAVFAELNKGSDITKGLRKVDKSEMTHKNPELRQKEDGAAATSGGKKPLPPVAAKPKSLTRSTSQPPAKAAKPAKTELDGQKWFVENHVNTQHILIDDTKLSQTVNIFNCKNTVVEVKGKVNALTMVGCHKTSVLLNNLVSSLSITTSPNFTVQILGVAPTITVDATDVGQIYLSKECIEADTEIITAKTSSINISVPENEEGDFSEKPIPEQLKTVVRNGKLETTVVEHSG</sequence>
<feature type="compositionally biased region" description="Basic and acidic residues" evidence="5">
    <location>
        <begin position="357"/>
        <end position="377"/>
    </location>
</feature>
<dbReference type="AlphaFoldDB" id="A0A4T0FI53"/>
<dbReference type="PROSITE" id="PS51329">
    <property type="entry name" value="C_CAP_COFACTOR_C"/>
    <property type="match status" value="1"/>
</dbReference>
<dbReference type="FunFam" id="1.25.40.330:FF:000001">
    <property type="entry name" value="Adenylyl cyclase-associated protein"/>
    <property type="match status" value="1"/>
</dbReference>
<dbReference type="InterPro" id="IPR016098">
    <property type="entry name" value="CAP/MinC_C"/>
</dbReference>
<evidence type="ECO:0000313" key="8">
    <source>
        <dbReference type="Proteomes" id="UP000310189"/>
    </source>
</evidence>
<dbReference type="SMART" id="SM00673">
    <property type="entry name" value="CARP"/>
    <property type="match status" value="2"/>
</dbReference>
<dbReference type="GO" id="GO:0003779">
    <property type="term" value="F:actin binding"/>
    <property type="evidence" value="ECO:0007669"/>
    <property type="project" value="InterPro"/>
</dbReference>
<dbReference type="InterPro" id="IPR036223">
    <property type="entry name" value="CAP_C_sf"/>
</dbReference>
<gene>
    <name evidence="7" type="ORF">E3P99_02946</name>
</gene>
<feature type="domain" description="C-CAP/cofactor C-like" evidence="6">
    <location>
        <begin position="412"/>
        <end position="551"/>
    </location>
</feature>
<name>A0A4T0FI53_9BASI</name>
<evidence type="ECO:0000256" key="4">
    <source>
        <dbReference type="RuleBase" id="RU000647"/>
    </source>
</evidence>
<keyword evidence="8" id="KW-1185">Reference proteome</keyword>
<feature type="region of interest" description="Disordered" evidence="5">
    <location>
        <begin position="69"/>
        <end position="96"/>
    </location>
</feature>
<dbReference type="InterPro" id="IPR001837">
    <property type="entry name" value="Adenylate_cyclase-assoc_CAP"/>
</dbReference>
<dbReference type="GO" id="GO:0008179">
    <property type="term" value="F:adenylate cyclase binding"/>
    <property type="evidence" value="ECO:0007669"/>
    <property type="project" value="TreeGrafter"/>
</dbReference>
<dbReference type="OrthoDB" id="77251at2759"/>
<dbReference type="PANTHER" id="PTHR10652:SF0">
    <property type="entry name" value="ADENYLYL CYCLASE-ASSOCIATED PROTEIN"/>
    <property type="match status" value="1"/>
</dbReference>
<dbReference type="InterPro" id="IPR028417">
    <property type="entry name" value="CAP_CS_C"/>
</dbReference>
<accession>A0A4T0FI53</accession>
<dbReference type="GO" id="GO:0019933">
    <property type="term" value="P:cAMP-mediated signaling"/>
    <property type="evidence" value="ECO:0007669"/>
    <property type="project" value="TreeGrafter"/>
</dbReference>
<comment type="caution">
    <text evidence="7">The sequence shown here is derived from an EMBL/GenBank/DDBJ whole genome shotgun (WGS) entry which is preliminary data.</text>
</comment>
<dbReference type="Pfam" id="PF21938">
    <property type="entry name" value="CAP_N"/>
    <property type="match status" value="1"/>
</dbReference>
<feature type="region of interest" description="Disordered" evidence="5">
    <location>
        <begin position="287"/>
        <end position="415"/>
    </location>
</feature>
<dbReference type="InterPro" id="IPR053950">
    <property type="entry name" value="CAP_N"/>
</dbReference>
<dbReference type="InterPro" id="IPR013912">
    <property type="entry name" value="Adenylate_cyclase-assoc_CAP_C"/>
</dbReference>
<evidence type="ECO:0000256" key="2">
    <source>
        <dbReference type="ARBA" id="ARBA00054756"/>
    </source>
</evidence>
<feature type="compositionally biased region" description="Low complexity" evidence="5">
    <location>
        <begin position="289"/>
        <end position="302"/>
    </location>
</feature>
<evidence type="ECO:0000313" key="7">
    <source>
        <dbReference type="EMBL" id="TIA87819.1"/>
    </source>
</evidence>
<dbReference type="EMBL" id="SPNW01000047">
    <property type="protein sequence ID" value="TIA87819.1"/>
    <property type="molecule type" value="Genomic_DNA"/>
</dbReference>
<dbReference type="InterPro" id="IPR018106">
    <property type="entry name" value="CAP_CS_N"/>
</dbReference>
<feature type="compositionally biased region" description="Pro residues" evidence="5">
    <location>
        <begin position="303"/>
        <end position="328"/>
    </location>
</feature>
<protein>
    <recommendedName>
        <fullName evidence="3 4">Adenylyl cyclase-associated protein</fullName>
    </recommendedName>
</protein>
<dbReference type="InterPro" id="IPR006599">
    <property type="entry name" value="CARP_motif"/>
</dbReference>
<evidence type="ECO:0000259" key="6">
    <source>
        <dbReference type="PROSITE" id="PS51329"/>
    </source>
</evidence>
<comment type="function">
    <text evidence="2">The N-terminal domain binds to adenylyl cyclase, thereby enabling adenylyl cyclase to be activated by upstream regulatory signals, such as Ras. The C-terminal domain is required for normal cellular morphology and growth control.</text>
</comment>
<dbReference type="SUPFAM" id="SSF101278">
    <property type="entry name" value="N-terminal domain of adenylylcyclase associated protein, CAP"/>
    <property type="match status" value="1"/>
</dbReference>
<evidence type="ECO:0000256" key="5">
    <source>
        <dbReference type="SAM" id="MobiDB-lite"/>
    </source>
</evidence>
<dbReference type="Gene3D" id="1.25.40.330">
    <property type="entry name" value="Adenylate cyclase-associated CAP, N-terminal domain"/>
    <property type="match status" value="1"/>
</dbReference>
<dbReference type="PANTHER" id="PTHR10652">
    <property type="entry name" value="ADENYLYL CYCLASE-ASSOCIATED PROTEIN"/>
    <property type="match status" value="1"/>
</dbReference>
<dbReference type="GO" id="GO:0005737">
    <property type="term" value="C:cytoplasm"/>
    <property type="evidence" value="ECO:0007669"/>
    <property type="project" value="TreeGrafter"/>
</dbReference>
<dbReference type="GO" id="GO:0007015">
    <property type="term" value="P:actin filament organization"/>
    <property type="evidence" value="ECO:0007669"/>
    <property type="project" value="TreeGrafter"/>
</dbReference>
<dbReference type="Pfam" id="PF01213">
    <property type="entry name" value="CAP_N-CM"/>
    <property type="match status" value="1"/>
</dbReference>
<feature type="compositionally biased region" description="Low complexity" evidence="5">
    <location>
        <begin position="329"/>
        <end position="339"/>
    </location>
</feature>
<dbReference type="InterPro" id="IPR036222">
    <property type="entry name" value="CAP_N_sf"/>
</dbReference>